<name>A0A6I5RM01_9PSED</name>
<comment type="caution">
    <text evidence="1">The sequence shown here is derived from an EMBL/GenBank/DDBJ whole genome shotgun (WGS) entry which is preliminary data.</text>
</comment>
<gene>
    <name evidence="1" type="ORF">G3O07_03395</name>
</gene>
<keyword evidence="2" id="KW-1185">Reference proteome</keyword>
<dbReference type="Proteomes" id="UP000471751">
    <property type="component" value="Unassembled WGS sequence"/>
</dbReference>
<reference evidence="1 2" key="1">
    <citation type="submission" date="2020-02" db="EMBL/GenBank/DDBJ databases">
        <title>Broccoli isolated Pseudomonas sp.</title>
        <authorList>
            <person name="Fujikawa T."/>
            <person name="Sawada H."/>
        </authorList>
    </citation>
    <scope>NUCLEOTIDE SEQUENCE [LARGE SCALE GENOMIC DNA]</scope>
    <source>
        <strain evidence="1 2">JCM 32154</strain>
    </source>
</reference>
<protein>
    <submittedName>
        <fullName evidence="1">Uncharacterized protein</fullName>
    </submittedName>
</protein>
<organism evidence="1 2">
    <name type="scientific">Pseudomonas laurentiana</name>
    <dbReference type="NCBI Taxonomy" id="2364649"/>
    <lineage>
        <taxon>Bacteria</taxon>
        <taxon>Pseudomonadati</taxon>
        <taxon>Pseudomonadota</taxon>
        <taxon>Gammaproteobacteria</taxon>
        <taxon>Pseudomonadales</taxon>
        <taxon>Pseudomonadaceae</taxon>
        <taxon>Pseudomonas</taxon>
    </lineage>
</organism>
<proteinExistence type="predicted"/>
<accession>A0A6I5RM01</accession>
<dbReference type="AlphaFoldDB" id="A0A6I5RM01"/>
<sequence length="66" mass="6902">MKSLYVVYLMLALGVGAIAWNLVGAMNDANEGAVACAALEATEQDQCFKDVEKKLKSSCSCGKGAD</sequence>
<evidence type="ECO:0000313" key="2">
    <source>
        <dbReference type="Proteomes" id="UP000471751"/>
    </source>
</evidence>
<dbReference type="EMBL" id="JAAHBT010000030">
    <property type="protein sequence ID" value="NES08987.1"/>
    <property type="molecule type" value="Genomic_DNA"/>
</dbReference>
<evidence type="ECO:0000313" key="1">
    <source>
        <dbReference type="EMBL" id="NES08987.1"/>
    </source>
</evidence>